<evidence type="ECO:0000256" key="16">
    <source>
        <dbReference type="ARBA" id="ARBA00049209"/>
    </source>
</evidence>
<evidence type="ECO:0000256" key="10">
    <source>
        <dbReference type="ARBA" id="ARBA00023027"/>
    </source>
</evidence>
<evidence type="ECO:0000256" key="9">
    <source>
        <dbReference type="ARBA" id="ARBA00022958"/>
    </source>
</evidence>
<protein>
    <recommendedName>
        <fullName evidence="19">Bifunctional NAD(P)H-hydrate repair enzyme</fullName>
    </recommendedName>
    <alternativeName>
        <fullName evidence="19">Nicotinamide nucleotide repair protein</fullName>
    </alternativeName>
    <domain>
        <recommendedName>
            <fullName evidence="19">ADP-dependent (S)-NAD(P)H-hydrate dehydratase</fullName>
            <ecNumber evidence="19">4.2.1.136</ecNumber>
        </recommendedName>
        <alternativeName>
            <fullName evidence="19">ADP-dependent NAD(P)HX dehydratase</fullName>
        </alternativeName>
    </domain>
    <domain>
        <recommendedName>
            <fullName evidence="19">NAD(P)H-hydrate epimerase</fullName>
            <ecNumber evidence="19">5.1.99.6</ecNumber>
        </recommendedName>
    </domain>
</protein>
<feature type="binding site" evidence="18">
    <location>
        <begin position="153"/>
        <end position="159"/>
    </location>
    <ligand>
        <name>(6S)-NADPHX</name>
        <dbReference type="ChEBI" id="CHEBI:64076"/>
    </ligand>
</feature>
<proteinExistence type="inferred from homology"/>
<dbReference type="NCBIfam" id="TIGR00196">
    <property type="entry name" value="yjeF_cterm"/>
    <property type="match status" value="1"/>
</dbReference>
<dbReference type="EMBL" id="FOJB01000001">
    <property type="protein sequence ID" value="SEW20954.1"/>
    <property type="molecule type" value="Genomic_DNA"/>
</dbReference>
<evidence type="ECO:0000256" key="3">
    <source>
        <dbReference type="ARBA" id="ARBA00006001"/>
    </source>
</evidence>
<dbReference type="InterPro" id="IPR036652">
    <property type="entry name" value="YjeF_N_dom_sf"/>
</dbReference>
<dbReference type="Proteomes" id="UP000199650">
    <property type="component" value="Unassembled WGS sequence"/>
</dbReference>
<keyword evidence="5 18" id="KW-0479">Metal-binding</keyword>
<dbReference type="GO" id="GO:0046872">
    <property type="term" value="F:metal ion binding"/>
    <property type="evidence" value="ECO:0007669"/>
    <property type="project" value="UniProtKB-UniRule"/>
</dbReference>
<comment type="similarity">
    <text evidence="18">Belongs to the NnrE/AIBP family.</text>
</comment>
<feature type="domain" description="YjeF N-terminal" evidence="21">
    <location>
        <begin position="10"/>
        <end position="272"/>
    </location>
</feature>
<dbReference type="GO" id="GO:0016301">
    <property type="term" value="F:kinase activity"/>
    <property type="evidence" value="ECO:0007669"/>
    <property type="project" value="UniProtKB-KW"/>
</dbReference>
<feature type="domain" description="YjeF C-terminal" evidence="20">
    <location>
        <begin position="299"/>
        <end position="580"/>
    </location>
</feature>
<keyword evidence="12 17" id="KW-0456">Lyase</keyword>
<evidence type="ECO:0000259" key="21">
    <source>
        <dbReference type="PROSITE" id="PS51385"/>
    </source>
</evidence>
<comment type="function">
    <text evidence="17">Catalyzes the dehydration of the S-form of NAD(P)HX at the expense of ADP, which is converted to AMP. Together with NAD(P)HX epimerase, which catalyzes the epimerization of the S- and R-forms, the enzyme allows the repair of both epimers of NAD(P)HX, a damaged form of NAD(P)H that is a result of enzymatic or heat-dependent hydration.</text>
</comment>
<evidence type="ECO:0000256" key="4">
    <source>
        <dbReference type="ARBA" id="ARBA00009524"/>
    </source>
</evidence>
<dbReference type="PROSITE" id="PS01050">
    <property type="entry name" value="YJEF_C_2"/>
    <property type="match status" value="1"/>
</dbReference>
<organism evidence="22 23">
    <name type="scientific">Aliiroseovarius sediminilitoris</name>
    <dbReference type="NCBI Taxonomy" id="1173584"/>
    <lineage>
        <taxon>Bacteria</taxon>
        <taxon>Pseudomonadati</taxon>
        <taxon>Pseudomonadota</taxon>
        <taxon>Alphaproteobacteria</taxon>
        <taxon>Rhodobacterales</taxon>
        <taxon>Paracoccaceae</taxon>
        <taxon>Aliiroseovarius</taxon>
    </lineage>
</organism>
<keyword evidence="7 17" id="KW-0067">ATP-binding</keyword>
<dbReference type="NCBIfam" id="TIGR00197">
    <property type="entry name" value="yjeF_nterm"/>
    <property type="match status" value="1"/>
</dbReference>
<dbReference type="AlphaFoldDB" id="A0A1I0Q204"/>
<evidence type="ECO:0000256" key="2">
    <source>
        <dbReference type="ARBA" id="ARBA00000909"/>
    </source>
</evidence>
<dbReference type="HAMAP" id="MF_01966">
    <property type="entry name" value="NADHX_epimerase"/>
    <property type="match status" value="1"/>
</dbReference>
<evidence type="ECO:0000256" key="13">
    <source>
        <dbReference type="ARBA" id="ARBA00023268"/>
    </source>
</evidence>
<dbReference type="PROSITE" id="PS51385">
    <property type="entry name" value="YJEF_N"/>
    <property type="match status" value="1"/>
</dbReference>
<evidence type="ECO:0000256" key="18">
    <source>
        <dbReference type="HAMAP-Rule" id="MF_01966"/>
    </source>
</evidence>
<dbReference type="SUPFAM" id="SSF64153">
    <property type="entry name" value="YjeF N-terminal domain-like"/>
    <property type="match status" value="1"/>
</dbReference>
<evidence type="ECO:0000256" key="11">
    <source>
        <dbReference type="ARBA" id="ARBA00023235"/>
    </source>
</evidence>
<keyword evidence="22" id="KW-0808">Transferase</keyword>
<evidence type="ECO:0000256" key="7">
    <source>
        <dbReference type="ARBA" id="ARBA00022840"/>
    </source>
</evidence>
<accession>A0A1I0Q204</accession>
<dbReference type="Gene3D" id="3.40.50.10260">
    <property type="entry name" value="YjeF N-terminal domain"/>
    <property type="match status" value="1"/>
</dbReference>
<dbReference type="GO" id="GO:0110051">
    <property type="term" value="P:metabolite repair"/>
    <property type="evidence" value="ECO:0007669"/>
    <property type="project" value="TreeGrafter"/>
</dbReference>
<comment type="subunit">
    <text evidence="17">Homotetramer.</text>
</comment>
<dbReference type="InterPro" id="IPR030677">
    <property type="entry name" value="Nnr"/>
</dbReference>
<feature type="binding site" evidence="17">
    <location>
        <position position="447"/>
    </location>
    <ligand>
        <name>(6S)-NADPHX</name>
        <dbReference type="ChEBI" id="CHEBI:64076"/>
    </ligand>
</feature>
<evidence type="ECO:0000256" key="12">
    <source>
        <dbReference type="ARBA" id="ARBA00023239"/>
    </source>
</evidence>
<name>A0A1I0Q204_9RHOB</name>
<gene>
    <name evidence="18" type="primary">nnrE</name>
    <name evidence="17" type="synonym">nnrD</name>
    <name evidence="22" type="ORF">SAMN05444851_2148</name>
</gene>
<dbReference type="Pfam" id="PF01256">
    <property type="entry name" value="Carb_kinase"/>
    <property type="match status" value="1"/>
</dbReference>
<keyword evidence="11 18" id="KW-0413">Isomerase</keyword>
<feature type="binding site" evidence="17">
    <location>
        <position position="525"/>
    </location>
    <ligand>
        <name>AMP</name>
        <dbReference type="ChEBI" id="CHEBI:456215"/>
    </ligand>
</feature>
<feature type="binding site" evidence="18">
    <location>
        <begin position="83"/>
        <end position="87"/>
    </location>
    <ligand>
        <name>(6S)-NADPHX</name>
        <dbReference type="ChEBI" id="CHEBI:64076"/>
    </ligand>
</feature>
<dbReference type="InterPro" id="IPR029056">
    <property type="entry name" value="Ribokinase-like"/>
</dbReference>
<dbReference type="CDD" id="cd01171">
    <property type="entry name" value="YXKO-related"/>
    <property type="match status" value="1"/>
</dbReference>
<evidence type="ECO:0000256" key="6">
    <source>
        <dbReference type="ARBA" id="ARBA00022741"/>
    </source>
</evidence>
<keyword evidence="9 18" id="KW-0630">Potassium</keyword>
<comment type="function">
    <text evidence="18">Catalyzes the epimerization of the S- and R-forms of NAD(P)HX, a damaged form of NAD(P)H that is a result of enzymatic or heat-dependent hydration. This is a prerequisite for the S-specific NAD(P)H-hydrate dehydratase to allow the repair of both epimers of NAD(P)HX.</text>
</comment>
<feature type="binding site" evidence="18">
    <location>
        <position position="149"/>
    </location>
    <ligand>
        <name>K(+)</name>
        <dbReference type="ChEBI" id="CHEBI:29103"/>
    </ligand>
</feature>
<keyword evidence="10 17" id="KW-0520">NAD</keyword>
<feature type="binding site" evidence="17">
    <location>
        <position position="397"/>
    </location>
    <ligand>
        <name>(6S)-NADPHX</name>
        <dbReference type="ChEBI" id="CHEBI:64076"/>
    </ligand>
</feature>
<dbReference type="EC" id="5.1.99.6" evidence="19"/>
<comment type="catalytic activity">
    <reaction evidence="15 17 19">
        <text>(6S)-NADHX + ADP = AMP + phosphate + NADH + H(+)</text>
        <dbReference type="Rhea" id="RHEA:32223"/>
        <dbReference type="ChEBI" id="CHEBI:15378"/>
        <dbReference type="ChEBI" id="CHEBI:43474"/>
        <dbReference type="ChEBI" id="CHEBI:57945"/>
        <dbReference type="ChEBI" id="CHEBI:64074"/>
        <dbReference type="ChEBI" id="CHEBI:456215"/>
        <dbReference type="ChEBI" id="CHEBI:456216"/>
        <dbReference type="EC" id="4.2.1.136"/>
    </reaction>
</comment>
<comment type="similarity">
    <text evidence="3 19">In the N-terminal section; belongs to the NnrE/AIBP family.</text>
</comment>
<dbReference type="PROSITE" id="PS51383">
    <property type="entry name" value="YJEF_C_3"/>
    <property type="match status" value="1"/>
</dbReference>
<comment type="caution">
    <text evidence="18">Lacks conserved residue(s) required for the propagation of feature annotation.</text>
</comment>
<dbReference type="Pfam" id="PF03853">
    <property type="entry name" value="YjeF_N"/>
    <property type="match status" value="1"/>
</dbReference>
<feature type="binding site" evidence="18">
    <location>
        <position position="84"/>
    </location>
    <ligand>
        <name>K(+)</name>
        <dbReference type="ChEBI" id="CHEBI:29103"/>
    </ligand>
</feature>
<dbReference type="InterPro" id="IPR004443">
    <property type="entry name" value="YjeF_N_dom"/>
</dbReference>
<keyword evidence="22" id="KW-0418">Kinase</keyword>
<evidence type="ECO:0000313" key="22">
    <source>
        <dbReference type="EMBL" id="SEW20954.1"/>
    </source>
</evidence>
<feature type="binding site" evidence="18">
    <location>
        <position position="192"/>
    </location>
    <ligand>
        <name>(6S)-NADPHX</name>
        <dbReference type="ChEBI" id="CHEBI:64076"/>
    </ligand>
</feature>
<evidence type="ECO:0000256" key="19">
    <source>
        <dbReference type="PIRNR" id="PIRNR017184"/>
    </source>
</evidence>
<comment type="cofactor">
    <cofactor evidence="18 19">
        <name>K(+)</name>
        <dbReference type="ChEBI" id="CHEBI:29103"/>
    </cofactor>
    <text evidence="18 19">Binds 1 potassium ion per subunit.</text>
</comment>
<evidence type="ECO:0000256" key="15">
    <source>
        <dbReference type="ARBA" id="ARBA00048238"/>
    </source>
</evidence>
<keyword evidence="6 17" id="KW-0547">Nucleotide-binding</keyword>
<keyword evidence="13" id="KW-0511">Multifunctional enzyme</keyword>
<dbReference type="GO" id="GO:0005524">
    <property type="term" value="F:ATP binding"/>
    <property type="evidence" value="ECO:0007669"/>
    <property type="project" value="UniProtKB-UniRule"/>
</dbReference>
<dbReference type="PANTHER" id="PTHR12592:SF0">
    <property type="entry name" value="ATP-DEPENDENT (S)-NAD(P)H-HYDRATE DEHYDRATASE"/>
    <property type="match status" value="1"/>
</dbReference>
<evidence type="ECO:0000256" key="14">
    <source>
        <dbReference type="ARBA" id="ARBA00025153"/>
    </source>
</evidence>
<evidence type="ECO:0000313" key="23">
    <source>
        <dbReference type="Proteomes" id="UP000199650"/>
    </source>
</evidence>
<dbReference type="PANTHER" id="PTHR12592">
    <property type="entry name" value="ATP-DEPENDENT (S)-NAD(P)H-HYDRATE DEHYDRATASE FAMILY MEMBER"/>
    <property type="match status" value="1"/>
</dbReference>
<evidence type="ECO:0000256" key="17">
    <source>
        <dbReference type="HAMAP-Rule" id="MF_01965"/>
    </source>
</evidence>
<comment type="function">
    <text evidence="14 19">Bifunctional enzyme that catalyzes the epimerization of the S- and R-forms of NAD(P)HX and the dehydration of the S-form of NAD(P)HX at the expense of ADP, which is converted to AMP. This allows the repair of both epimers of NAD(P)HX, a damaged form of NAD(P)H that is a result of enzymatic or heat-dependent hydration.</text>
</comment>
<comment type="catalytic activity">
    <reaction evidence="16 17 19">
        <text>(6S)-NADPHX + ADP = AMP + phosphate + NADPH + H(+)</text>
        <dbReference type="Rhea" id="RHEA:32235"/>
        <dbReference type="ChEBI" id="CHEBI:15378"/>
        <dbReference type="ChEBI" id="CHEBI:43474"/>
        <dbReference type="ChEBI" id="CHEBI:57783"/>
        <dbReference type="ChEBI" id="CHEBI:64076"/>
        <dbReference type="ChEBI" id="CHEBI:456215"/>
        <dbReference type="ChEBI" id="CHEBI:456216"/>
        <dbReference type="EC" id="4.2.1.136"/>
    </reaction>
</comment>
<dbReference type="PIRSF" id="PIRSF017184">
    <property type="entry name" value="Nnr"/>
    <property type="match status" value="1"/>
</dbReference>
<comment type="catalytic activity">
    <reaction evidence="1 18 19">
        <text>(6R)-NADHX = (6S)-NADHX</text>
        <dbReference type="Rhea" id="RHEA:32215"/>
        <dbReference type="ChEBI" id="CHEBI:64074"/>
        <dbReference type="ChEBI" id="CHEBI:64075"/>
        <dbReference type="EC" id="5.1.99.6"/>
    </reaction>
</comment>
<dbReference type="RefSeq" id="WP_091430508.1">
    <property type="nucleotide sequence ID" value="NZ_FOJB01000001.1"/>
</dbReference>
<dbReference type="STRING" id="1173584.SAMN05444851_2148"/>
<comment type="cofactor">
    <cofactor evidence="17">
        <name>Mg(2+)</name>
        <dbReference type="ChEBI" id="CHEBI:18420"/>
    </cofactor>
</comment>
<evidence type="ECO:0000256" key="8">
    <source>
        <dbReference type="ARBA" id="ARBA00022857"/>
    </source>
</evidence>
<dbReference type="HAMAP" id="MF_01965">
    <property type="entry name" value="NADHX_dehydratase"/>
    <property type="match status" value="1"/>
</dbReference>
<dbReference type="EC" id="4.2.1.136" evidence="19"/>
<dbReference type="InterPro" id="IPR017953">
    <property type="entry name" value="Carbohydrate_kinase_pred_CS"/>
</dbReference>
<feature type="binding site" evidence="17">
    <location>
        <begin position="492"/>
        <end position="496"/>
    </location>
    <ligand>
        <name>AMP</name>
        <dbReference type="ChEBI" id="CHEBI:456215"/>
    </ligand>
</feature>
<keyword evidence="8 17" id="KW-0521">NADP</keyword>
<feature type="binding site" evidence="17">
    <location>
        <position position="334"/>
    </location>
    <ligand>
        <name>(6S)-NADPHX</name>
        <dbReference type="ChEBI" id="CHEBI:64076"/>
    </ligand>
</feature>
<evidence type="ECO:0000259" key="20">
    <source>
        <dbReference type="PROSITE" id="PS51383"/>
    </source>
</evidence>
<dbReference type="Gene3D" id="3.40.1190.20">
    <property type="match status" value="1"/>
</dbReference>
<evidence type="ECO:0000256" key="5">
    <source>
        <dbReference type="ARBA" id="ARBA00022723"/>
    </source>
</evidence>
<comment type="similarity">
    <text evidence="4 19">In the C-terminal section; belongs to the NnrD/CARKD family.</text>
</comment>
<dbReference type="SUPFAM" id="SSF53613">
    <property type="entry name" value="Ribokinase-like"/>
    <property type="match status" value="1"/>
</dbReference>
<dbReference type="GO" id="GO:0046496">
    <property type="term" value="P:nicotinamide nucleotide metabolic process"/>
    <property type="evidence" value="ECO:0007669"/>
    <property type="project" value="UniProtKB-UniRule"/>
</dbReference>
<dbReference type="GO" id="GO:0052855">
    <property type="term" value="F:ADP-dependent NAD(P)H-hydrate dehydratase activity"/>
    <property type="evidence" value="ECO:0007669"/>
    <property type="project" value="UniProtKB-UniRule"/>
</dbReference>
<comment type="similarity">
    <text evidence="17">Belongs to the NnrD/CARKD family.</text>
</comment>
<sequence length="582" mass="62520">MTELLTAAQMRAIEQAAIDSGDVTGLELMERAGRGVVEAIFEEWPELAKPNRGASPSGSPGYLGPRETRAARRRAVVLCGPGNNGGDGFVVARRLLDKGWDVEVFLFGDPDKLPPDARTNYDVWCSMGAVKKLEVDAVTSGPRPTLLIDAMFGTGLTRAIPLDCALAFHAIEKRDVGDRHPWLVPYHRVAIDTPSGLDTDSGKFLLPEFSGDADDEEDWESYWEWWQNDASMRLLLPDLTISFHRRRLGHVLSDVSRKVVVCDIGLGKEDRHPAHLLWPHSNDVVRLLDFDVPKGRSKRAWPGNDLDKRRGAQSHKYTHGHALILSGQSGKGGAARLAARGALRIGAGLVTVAPTPGALQENAARLDAIMLSPVGDAPTLETVLADERFNALCLGPGLGQERARELVPVALAAERATVLDADALTAFADNPAGLFDMLHENCVLTPHAGEFARLFPDIAEKLNAPATQGPAYSKVDATREAAARAGCVVLFKGPDTVIAAPDGRCSINSAAYERSAPWLASAGTGDVLAGFVTGLLARGFKPIQAAETAAWMHVECALEFGPGLIAEDLSEMLPNVFRKLGV</sequence>
<comment type="catalytic activity">
    <reaction evidence="2 18 19">
        <text>(6R)-NADPHX = (6S)-NADPHX</text>
        <dbReference type="Rhea" id="RHEA:32227"/>
        <dbReference type="ChEBI" id="CHEBI:64076"/>
        <dbReference type="ChEBI" id="CHEBI:64077"/>
        <dbReference type="EC" id="5.1.99.6"/>
    </reaction>
</comment>
<reference evidence="22 23" key="1">
    <citation type="submission" date="2016-10" db="EMBL/GenBank/DDBJ databases">
        <authorList>
            <person name="de Groot N.N."/>
        </authorList>
    </citation>
    <scope>NUCLEOTIDE SEQUENCE [LARGE SCALE GENOMIC DNA]</scope>
    <source>
        <strain evidence="22 23">DSM 29439</strain>
    </source>
</reference>
<feature type="binding site" evidence="17">
    <location>
        <position position="526"/>
    </location>
    <ligand>
        <name>(6S)-NADPHX</name>
        <dbReference type="ChEBI" id="CHEBI:64076"/>
    </ligand>
</feature>
<feature type="binding site" evidence="18">
    <location>
        <position position="195"/>
    </location>
    <ligand>
        <name>K(+)</name>
        <dbReference type="ChEBI" id="CHEBI:29103"/>
    </ligand>
</feature>
<dbReference type="InterPro" id="IPR000631">
    <property type="entry name" value="CARKD"/>
</dbReference>
<evidence type="ECO:0000256" key="1">
    <source>
        <dbReference type="ARBA" id="ARBA00000013"/>
    </source>
</evidence>
<dbReference type="OrthoDB" id="9806925at2"/>
<dbReference type="GO" id="GO:0052856">
    <property type="term" value="F:NAD(P)HX epimerase activity"/>
    <property type="evidence" value="ECO:0007669"/>
    <property type="project" value="UniProtKB-UniRule"/>
</dbReference>
<keyword evidence="23" id="KW-1185">Reference proteome</keyword>